<feature type="compositionally biased region" description="Low complexity" evidence="2">
    <location>
        <begin position="465"/>
        <end position="476"/>
    </location>
</feature>
<feature type="region of interest" description="Disordered" evidence="2">
    <location>
        <begin position="1155"/>
        <end position="1184"/>
    </location>
</feature>
<dbReference type="AlphaFoldDB" id="A0A6G0RNH7"/>
<evidence type="ECO:0000256" key="2">
    <source>
        <dbReference type="SAM" id="MobiDB-lite"/>
    </source>
</evidence>
<feature type="region of interest" description="Disordered" evidence="2">
    <location>
        <begin position="636"/>
        <end position="697"/>
    </location>
</feature>
<feature type="coiled-coil region" evidence="1">
    <location>
        <begin position="118"/>
        <end position="164"/>
    </location>
</feature>
<feature type="region of interest" description="Disordered" evidence="2">
    <location>
        <begin position="429"/>
        <end position="476"/>
    </location>
</feature>
<feature type="compositionally biased region" description="Polar residues" evidence="2">
    <location>
        <begin position="688"/>
        <end position="697"/>
    </location>
</feature>
<feature type="region of interest" description="Disordered" evidence="2">
    <location>
        <begin position="1016"/>
        <end position="1068"/>
    </location>
</feature>
<accession>A0A6G0RNH7</accession>
<gene>
    <name evidence="3" type="ORF">PF008_g12251</name>
</gene>
<proteinExistence type="predicted"/>
<feature type="compositionally biased region" description="Basic residues" evidence="2">
    <location>
        <begin position="448"/>
        <end position="464"/>
    </location>
</feature>
<feature type="region of interest" description="Disordered" evidence="2">
    <location>
        <begin position="1"/>
        <end position="72"/>
    </location>
</feature>
<feature type="compositionally biased region" description="Low complexity" evidence="2">
    <location>
        <begin position="38"/>
        <end position="52"/>
    </location>
</feature>
<keyword evidence="1" id="KW-0175">Coiled coil</keyword>
<feature type="compositionally biased region" description="Polar residues" evidence="2">
    <location>
        <begin position="1174"/>
        <end position="1184"/>
    </location>
</feature>
<feature type="region of interest" description="Disordered" evidence="2">
    <location>
        <begin position="784"/>
        <end position="825"/>
    </location>
</feature>
<evidence type="ECO:0000313" key="4">
    <source>
        <dbReference type="Proteomes" id="UP000486351"/>
    </source>
</evidence>
<evidence type="ECO:0000256" key="1">
    <source>
        <dbReference type="SAM" id="Coils"/>
    </source>
</evidence>
<protein>
    <submittedName>
        <fullName evidence="3">Uncharacterized protein</fullName>
    </submittedName>
</protein>
<sequence>MADPAWGTSTLSDEETARALCAFHQTEPLPTQRRRPLQHQQQPQQQQQQAPLYRARDERSHEMPQLAPGARAGGGFSAFGYPLSGSYHMVPMSAPRNEAASMFEGMHGPSTSSDDWQLQQQRRIQEELEQQQRDLQVLRQRQQQQDLQLQLQHFQAQIQQQQEQAHRRVERIPEPSYSSSLGGFEQTPWSDDAHTSFVSASSFAGGDSGRNQVQRGAQMQQNGRFFDGGFQRAQPVPIKPATTPTGPRLYAYSHEESSQPGMSTNRDDELFAPQQPAQSHFQERNTDIFGASTLQSWGRSESTSLTGMQADRTKSFQMQNEQRFVPQQQQPQPYYPAEPCELMRHFPTTAETIGDVPTRTARSNDVNVEARSKFEFAPTQYRTQPGLPTQMEVQSRTTVPPTGAVIIPGVSLASPPIRLVTMRDLLNGEEAKADKSRGRPRDNQQRAPQKRKAPKKKAPAKRQRMPQQQNEQRPRQLQMNRSVRGLLPNQNSSLAPSGGPALASKPVTPMYLAFMESRAARALEQNSGVARTNPSIPQTAQSQLFVPAAQSPAHQTSNRAVNPVAREAALPKQKRALYKRKKAGEPLDTRAQEQSVCSVPAQATSKPMIFSNKSPELPQSSIAAIMQNVGDRTQVNGQFHSSSISDDPMDGNFEQRQEPPQLAVDNAPNGKLGNSSRRRSTAKLPQPGLNTQVVRGEQQQVSSALPVPAASAEIVSSAVTAAASSSAANLPRVENRTVVIFCKRDFMRYQAAKIWRKYQEQLKKQEEWREVRVAGKRTRYLNSKYDDEFRRTNRKPANKRSSNRSRAKTQETNGHEALSSTAALDSTASTAINGSDEGDSAAQYSGATLGSGSVHSEALLDACDVHSSGLSPDVAGNDILVALPDLRQERAPSLLETQIEAEIKRMDGSSVLNEPDNDVADDLAHSKEQPATVHDVILEVAADGAQSKSKIEMSCVVADVAPDGKATPSTAAVSSNGGVKLAITALITDTTDADGNTKVTSSRSCDSLGSAVAETASSGSMNTIVSSASVSRQRTEESANNDASCPSEERESQTFPDLKQTCTNSSSHGTVKQTCAVAATANVISGDSVETCTNSTAKSIAPPDNPNGMTTSDDGANTAEALRCGASSGGTTILAKAVSADLGATNSDKVEIKECADSPTSDDLNPSKPAYTDPVTTNNDGAAV</sequence>
<feature type="compositionally biased region" description="Basic residues" evidence="2">
    <location>
        <begin position="792"/>
        <end position="807"/>
    </location>
</feature>
<comment type="caution">
    <text evidence="3">The sequence shown here is derived from an EMBL/GenBank/DDBJ whole genome shotgun (WGS) entry which is preliminary data.</text>
</comment>
<dbReference type="EMBL" id="QXFY01000681">
    <property type="protein sequence ID" value="KAE9338020.1"/>
    <property type="molecule type" value="Genomic_DNA"/>
</dbReference>
<feature type="compositionally biased region" description="Polar residues" evidence="2">
    <location>
        <begin position="1016"/>
        <end position="1044"/>
    </location>
</feature>
<reference evidence="3 4" key="1">
    <citation type="submission" date="2018-09" db="EMBL/GenBank/DDBJ databases">
        <title>Genomic investigation of the strawberry pathogen Phytophthora fragariae indicates pathogenicity is determined by transcriptional variation in three key races.</title>
        <authorList>
            <person name="Adams T.M."/>
            <person name="Armitage A.D."/>
            <person name="Sobczyk M.K."/>
            <person name="Bates H.J."/>
            <person name="Dunwell J.M."/>
            <person name="Nellist C.F."/>
            <person name="Harrison R.J."/>
        </authorList>
    </citation>
    <scope>NUCLEOTIDE SEQUENCE [LARGE SCALE GENOMIC DNA]</scope>
    <source>
        <strain evidence="3 4">NOV-77</strain>
    </source>
</reference>
<organism evidence="3 4">
    <name type="scientific">Phytophthora fragariae</name>
    <dbReference type="NCBI Taxonomy" id="53985"/>
    <lineage>
        <taxon>Eukaryota</taxon>
        <taxon>Sar</taxon>
        <taxon>Stramenopiles</taxon>
        <taxon>Oomycota</taxon>
        <taxon>Peronosporomycetes</taxon>
        <taxon>Peronosporales</taxon>
        <taxon>Peronosporaceae</taxon>
        <taxon>Phytophthora</taxon>
    </lineage>
</organism>
<dbReference type="Proteomes" id="UP000486351">
    <property type="component" value="Unassembled WGS sequence"/>
</dbReference>
<feature type="compositionally biased region" description="Basic and acidic residues" evidence="2">
    <location>
        <begin position="429"/>
        <end position="444"/>
    </location>
</feature>
<evidence type="ECO:0000313" key="3">
    <source>
        <dbReference type="EMBL" id="KAE9338020.1"/>
    </source>
</evidence>
<name>A0A6G0RNH7_9STRA</name>
<feature type="compositionally biased region" description="Polar residues" evidence="2">
    <location>
        <begin position="636"/>
        <end position="645"/>
    </location>
</feature>